<evidence type="ECO:0000259" key="4">
    <source>
        <dbReference type="PROSITE" id="PS51668"/>
    </source>
</evidence>
<keyword evidence="3" id="KW-0812">Transmembrane</keyword>
<dbReference type="Pfam" id="PF01980">
    <property type="entry name" value="TrmO_N"/>
    <property type="match status" value="1"/>
</dbReference>
<dbReference type="CDD" id="cd09281">
    <property type="entry name" value="UPF0066"/>
    <property type="match status" value="1"/>
</dbReference>
<keyword evidence="3" id="KW-0472">Membrane</keyword>
<dbReference type="eggNOG" id="KOG2942">
    <property type="taxonomic scope" value="Eukaryota"/>
</dbReference>
<accession>A0A1Y5IEA5</accession>
<evidence type="ECO:0000256" key="1">
    <source>
        <dbReference type="ARBA" id="ARBA00022691"/>
    </source>
</evidence>
<dbReference type="AlphaFoldDB" id="A0A1Y5IEA5"/>
<evidence type="ECO:0000256" key="3">
    <source>
        <dbReference type="SAM" id="Phobius"/>
    </source>
</evidence>
<dbReference type="PROSITE" id="PS51668">
    <property type="entry name" value="TSAA_2"/>
    <property type="match status" value="1"/>
</dbReference>
<protein>
    <submittedName>
        <fullName evidence="5">TsaA-like domain-containing protein</fullName>
    </submittedName>
</protein>
<proteinExistence type="inferred from homology"/>
<keyword evidence="1" id="KW-0949">S-adenosyl-L-methionine</keyword>
<dbReference type="InterPro" id="IPR023370">
    <property type="entry name" value="TrmO-like_N"/>
</dbReference>
<feature type="transmembrane region" description="Helical" evidence="3">
    <location>
        <begin position="12"/>
        <end position="30"/>
    </location>
</feature>
<dbReference type="EMBL" id="KZ155776">
    <property type="protein sequence ID" value="OUS47919.1"/>
    <property type="molecule type" value="Genomic_DNA"/>
</dbReference>
<name>A0A1Y5IEA5_OSTTA</name>
<gene>
    <name evidence="5" type="ORF">BE221DRAFT_204051</name>
</gene>
<dbReference type="Gene3D" id="2.40.30.70">
    <property type="entry name" value="YaeB-like"/>
    <property type="match status" value="1"/>
</dbReference>
<dbReference type="SUPFAM" id="SSF118196">
    <property type="entry name" value="YaeB-like"/>
    <property type="match status" value="1"/>
</dbReference>
<evidence type="ECO:0000256" key="2">
    <source>
        <dbReference type="ARBA" id="ARBA00033753"/>
    </source>
</evidence>
<organism evidence="5">
    <name type="scientific">Ostreococcus tauri</name>
    <name type="common">Marine green alga</name>
    <dbReference type="NCBI Taxonomy" id="70448"/>
    <lineage>
        <taxon>Eukaryota</taxon>
        <taxon>Viridiplantae</taxon>
        <taxon>Chlorophyta</taxon>
        <taxon>Mamiellophyceae</taxon>
        <taxon>Mamiellales</taxon>
        <taxon>Bathycoccaceae</taxon>
        <taxon>Ostreococcus</taxon>
    </lineage>
</organism>
<evidence type="ECO:0000313" key="5">
    <source>
        <dbReference type="EMBL" id="OUS47919.1"/>
    </source>
</evidence>
<dbReference type="InterPro" id="IPR036413">
    <property type="entry name" value="YaeB-like_sf"/>
</dbReference>
<dbReference type="PANTHER" id="PTHR12818">
    <property type="entry name" value="TRNA (ADENINE(37)-N6)-METHYLTRANSFERASE"/>
    <property type="match status" value="1"/>
</dbReference>
<dbReference type="InterPro" id="IPR036414">
    <property type="entry name" value="YaeB_N_sf"/>
</dbReference>
<keyword evidence="3" id="KW-1133">Transmembrane helix</keyword>
<feature type="domain" description="TsaA-like" evidence="4">
    <location>
        <begin position="64"/>
        <end position="209"/>
    </location>
</feature>
<dbReference type="PANTHER" id="PTHR12818:SF0">
    <property type="entry name" value="TRNA (ADENINE(37)-N6)-METHYLTRANSFERASE"/>
    <property type="match status" value="1"/>
</dbReference>
<comment type="similarity">
    <text evidence="2">Belongs to the tRNA methyltransferase O family.</text>
</comment>
<sequence length="349" mass="38417">MARQRGVDRRDGVLAFVIAALAIIHTRIVTKLRNALDEHEREKRRLQSILRVRDAPRAHGDGLFEPIGVARSSFSRRNGTPRQGGALVPLARCEIKLEAKLPRALLEGLEEYSHAWVIYVFHANTNLTGTRAGGAAKGKVSVPRLDGGRVGALATRTPHRPVPVGLSVGTVERVDTERGVVVLGGMDLVDGTPVLDIKPYVPFCDSIEGAKAPNWVGREALGKDEPLKIERVDFAERASAPLSSSFVRSSSAKALYSGVDAFKSFVKEVLSYDIRSIRERNAPPEKRKFDTYRVILCDVEVEYTITDRVVEVIGATAIPHEVFDDFERAKAEIEAREALGELPKRRAAK</sequence>
<reference evidence="5" key="1">
    <citation type="submission" date="2017-04" db="EMBL/GenBank/DDBJ databases">
        <title>Population genomics of picophytoplankton unveils novel chromosome hypervariability.</title>
        <authorList>
            <consortium name="DOE Joint Genome Institute"/>
            <person name="Blanc-Mathieu R."/>
            <person name="Krasovec M."/>
            <person name="Hebrard M."/>
            <person name="Yau S."/>
            <person name="Desgranges E."/>
            <person name="Martin J."/>
            <person name="Schackwitz W."/>
            <person name="Kuo A."/>
            <person name="Salin G."/>
            <person name="Donnadieu C."/>
            <person name="Desdevises Y."/>
            <person name="Sanchez-Ferandin S."/>
            <person name="Moreau H."/>
            <person name="Rivals E."/>
            <person name="Grigoriev I.V."/>
            <person name="Grimsley N."/>
            <person name="Eyre-Walker A."/>
            <person name="Piganeau G."/>
        </authorList>
    </citation>
    <scope>NUCLEOTIDE SEQUENCE [LARGE SCALE GENOMIC DNA]</scope>
    <source>
        <strain evidence="5">RCC 1115</strain>
    </source>
</reference>
<dbReference type="FunFam" id="2.40.30.70:FF:000003">
    <property type="entry name" value="tRNA (Adenine(37)-N6)-methyltransferase isoform A"/>
    <property type="match status" value="1"/>
</dbReference>
<dbReference type="InterPro" id="IPR040372">
    <property type="entry name" value="YaeB-like"/>
</dbReference>
<dbReference type="Proteomes" id="UP000195557">
    <property type="component" value="Unassembled WGS sequence"/>
</dbReference>